<dbReference type="RefSeq" id="WP_126161113.1">
    <property type="nucleotide sequence ID" value="NZ_RQPJ01000002.1"/>
</dbReference>
<dbReference type="InterPro" id="IPR040255">
    <property type="entry name" value="Non-specific_endonuclease"/>
</dbReference>
<evidence type="ECO:0000256" key="2">
    <source>
        <dbReference type="PIRSR" id="PIRSR640255-2"/>
    </source>
</evidence>
<dbReference type="SMART" id="SM00892">
    <property type="entry name" value="Endonuclease_NS"/>
    <property type="match status" value="1"/>
</dbReference>
<keyword evidence="6" id="KW-0540">Nuclease</keyword>
<comment type="caution">
    <text evidence="6">The sequence shown here is derived from an EMBL/GenBank/DDBJ whole genome shotgun (WGS) entry which is preliminary data.</text>
</comment>
<dbReference type="Proteomes" id="UP000267585">
    <property type="component" value="Unassembled WGS sequence"/>
</dbReference>
<dbReference type="Gene3D" id="3.40.570.10">
    <property type="entry name" value="Extracellular Endonuclease, subunit A"/>
    <property type="match status" value="1"/>
</dbReference>
<feature type="active site" description="Proton acceptor" evidence="1">
    <location>
        <position position="123"/>
    </location>
</feature>
<dbReference type="InterPro" id="IPR001604">
    <property type="entry name" value="Endo_G_ENPP1-like_dom"/>
</dbReference>
<dbReference type="GO" id="GO:0016787">
    <property type="term" value="F:hydrolase activity"/>
    <property type="evidence" value="ECO:0007669"/>
    <property type="project" value="InterPro"/>
</dbReference>
<keyword evidence="3" id="KW-0472">Membrane</keyword>
<dbReference type="GO" id="GO:0003676">
    <property type="term" value="F:nucleic acid binding"/>
    <property type="evidence" value="ECO:0007669"/>
    <property type="project" value="InterPro"/>
</dbReference>
<dbReference type="InterPro" id="IPR044925">
    <property type="entry name" value="His-Me_finger_sf"/>
</dbReference>
<dbReference type="GO" id="GO:0004519">
    <property type="term" value="F:endonuclease activity"/>
    <property type="evidence" value="ECO:0007669"/>
    <property type="project" value="UniProtKB-KW"/>
</dbReference>
<dbReference type="SMART" id="SM00477">
    <property type="entry name" value="NUC"/>
    <property type="match status" value="1"/>
</dbReference>
<evidence type="ECO:0000313" key="7">
    <source>
        <dbReference type="Proteomes" id="UP000267585"/>
    </source>
</evidence>
<keyword evidence="7" id="KW-1185">Reference proteome</keyword>
<protein>
    <submittedName>
        <fullName evidence="6">DNA/RNA non-specific endonuclease</fullName>
    </submittedName>
</protein>
<evidence type="ECO:0000256" key="3">
    <source>
        <dbReference type="SAM" id="Phobius"/>
    </source>
</evidence>
<proteinExistence type="predicted"/>
<feature type="domain" description="ENPP1-3/EXOG-like endonuclease/phosphodiesterase" evidence="4">
    <location>
        <begin position="62"/>
        <end position="254"/>
    </location>
</feature>
<dbReference type="OrthoDB" id="9811262at2"/>
<keyword evidence="3" id="KW-0812">Transmembrane</keyword>
<evidence type="ECO:0000259" key="5">
    <source>
        <dbReference type="SMART" id="SM00892"/>
    </source>
</evidence>
<gene>
    <name evidence="6" type="ORF">EHW67_04230</name>
</gene>
<keyword evidence="2" id="KW-0479">Metal-binding</keyword>
<feature type="domain" description="DNA/RNA non-specific endonuclease/pyrophosphatase/phosphodiesterase" evidence="5">
    <location>
        <begin position="61"/>
        <end position="254"/>
    </location>
</feature>
<dbReference type="SUPFAM" id="SSF54060">
    <property type="entry name" value="His-Me finger endonucleases"/>
    <property type="match status" value="1"/>
</dbReference>
<evidence type="ECO:0000313" key="6">
    <source>
        <dbReference type="EMBL" id="RTE54380.1"/>
    </source>
</evidence>
<organism evidence="6 7">
    <name type="scientific">Arenibacter aquaticus</name>
    <dbReference type="NCBI Taxonomy" id="2489054"/>
    <lineage>
        <taxon>Bacteria</taxon>
        <taxon>Pseudomonadati</taxon>
        <taxon>Bacteroidota</taxon>
        <taxon>Flavobacteriia</taxon>
        <taxon>Flavobacteriales</taxon>
        <taxon>Flavobacteriaceae</taxon>
        <taxon>Arenibacter</taxon>
    </lineage>
</organism>
<dbReference type="PANTHER" id="PTHR13966:SF5">
    <property type="entry name" value="ENDONUCLEASE G, MITOCHONDRIAL"/>
    <property type="match status" value="1"/>
</dbReference>
<dbReference type="Pfam" id="PF01223">
    <property type="entry name" value="Endonuclease_NS"/>
    <property type="match status" value="1"/>
</dbReference>
<dbReference type="PANTHER" id="PTHR13966">
    <property type="entry name" value="ENDONUCLEASE RELATED"/>
    <property type="match status" value="1"/>
</dbReference>
<reference evidence="6 7" key="1">
    <citation type="submission" date="2018-11" db="EMBL/GenBank/DDBJ databases">
        <title>Arenibacter aquaticus sp.nov., a marine bacterium isolated from surface seawater in the South China Sea.</title>
        <authorList>
            <person name="Guo J."/>
            <person name="Sun J."/>
        </authorList>
    </citation>
    <scope>NUCLEOTIDE SEQUENCE [LARGE SCALE GENOMIC DNA]</scope>
    <source>
        <strain evidence="6 7">GUO666</strain>
    </source>
</reference>
<dbReference type="EMBL" id="RQPJ01000002">
    <property type="protein sequence ID" value="RTE54380.1"/>
    <property type="molecule type" value="Genomic_DNA"/>
</dbReference>
<dbReference type="InterPro" id="IPR044929">
    <property type="entry name" value="DNA/RNA_non-sp_Endonuclease_sf"/>
</dbReference>
<evidence type="ECO:0000259" key="4">
    <source>
        <dbReference type="SMART" id="SM00477"/>
    </source>
</evidence>
<dbReference type="InterPro" id="IPR020821">
    <property type="entry name" value="ENPP1-3/EXOG-like_nuc-like"/>
</dbReference>
<sequence>MNKYRKNRLIYTTLLLVCVVLFWVFDNFYTPASYSSPAQVGHKTDIHEFLWPTSTTGEIVQHNFYALSYHEAFEQAEWVIYILEKSHLTRDDRTRPLFIEDPWVTTKSADWKNYRGSGYNRGHLCPAGDRRFSEFAYNETFYTSNISPQKRDFNAGIWNRLEQKIRYWAKKWGPLTVVTAGVLEEGLPTIGEEEVAVPKFYYKIIARGDGKNLKLIAFLFPHKEVDGNLEQFVVSVDEVEALTGIDFFHALPDDYEDALERSKSVKGWKF</sequence>
<accession>A0A3S0AFA7</accession>
<feature type="binding site" evidence="2">
    <location>
        <position position="154"/>
    </location>
    <ligand>
        <name>Mg(2+)</name>
        <dbReference type="ChEBI" id="CHEBI:18420"/>
        <note>catalytic</note>
    </ligand>
</feature>
<dbReference type="GO" id="GO:0046872">
    <property type="term" value="F:metal ion binding"/>
    <property type="evidence" value="ECO:0007669"/>
    <property type="project" value="UniProtKB-KW"/>
</dbReference>
<keyword evidence="6" id="KW-0255">Endonuclease</keyword>
<keyword evidence="6" id="KW-0378">Hydrolase</keyword>
<feature type="transmembrane region" description="Helical" evidence="3">
    <location>
        <begin position="9"/>
        <end position="25"/>
    </location>
</feature>
<dbReference type="AlphaFoldDB" id="A0A3S0AFA7"/>
<name>A0A3S0AFA7_9FLAO</name>
<keyword evidence="3" id="KW-1133">Transmembrane helix</keyword>
<evidence type="ECO:0000256" key="1">
    <source>
        <dbReference type="PIRSR" id="PIRSR640255-1"/>
    </source>
</evidence>